<dbReference type="SUPFAM" id="SSF56317">
    <property type="entry name" value="Carbon-nitrogen hydrolase"/>
    <property type="match status" value="1"/>
</dbReference>
<dbReference type="AlphaFoldDB" id="Q59329"/>
<dbReference type="InterPro" id="IPR036526">
    <property type="entry name" value="C-N_Hydrolase_sf"/>
</dbReference>
<accession>Q59329</accession>
<dbReference type="PIR" id="JC4212">
    <property type="entry name" value="JC4212"/>
</dbReference>
<keyword evidence="2 5" id="KW-0378">Hydrolase</keyword>
<protein>
    <submittedName>
        <fullName evidence="5">Aliphatic nitrilase</fullName>
        <ecNumber evidence="5">3.5.5.1</ecNumber>
    </submittedName>
</protein>
<dbReference type="Gene3D" id="3.60.110.10">
    <property type="entry name" value="Carbon-nitrogen hydrolase"/>
    <property type="match status" value="1"/>
</dbReference>
<dbReference type="InterPro" id="IPR003010">
    <property type="entry name" value="C-N_Hydrolase"/>
</dbReference>
<evidence type="ECO:0000313" key="5">
    <source>
        <dbReference type="EMBL" id="AAA82085.1"/>
    </source>
</evidence>
<evidence type="ECO:0000256" key="2">
    <source>
        <dbReference type="ARBA" id="ARBA00022801"/>
    </source>
</evidence>
<gene>
    <name evidence="5" type="primary">nitA</name>
</gene>
<dbReference type="PROSITE" id="PS00920">
    <property type="entry name" value="NITRIL_CHT_1"/>
    <property type="match status" value="1"/>
</dbReference>
<evidence type="ECO:0000256" key="3">
    <source>
        <dbReference type="PROSITE-ProRule" id="PRU10139"/>
    </source>
</evidence>
<evidence type="ECO:0000256" key="1">
    <source>
        <dbReference type="ARBA" id="ARBA00008129"/>
    </source>
</evidence>
<dbReference type="InterPro" id="IPR000132">
    <property type="entry name" value="Nitrilase/CN_hydratase_CS"/>
</dbReference>
<dbReference type="BRENDA" id="3.5.5.1">
    <property type="organism ID" value="1590"/>
</dbReference>
<dbReference type="PANTHER" id="PTHR46044:SF14">
    <property type="entry name" value="ARYLACETONITRILASE"/>
    <property type="match status" value="1"/>
</dbReference>
<proteinExistence type="inferred from homology"/>
<comment type="similarity">
    <text evidence="1">Belongs to the carbon-nitrogen hydrolase superfamily. Nitrilase family.</text>
</comment>
<dbReference type="CDD" id="cd07564">
    <property type="entry name" value="nitrilases_CHs"/>
    <property type="match status" value="1"/>
</dbReference>
<name>Q59329_COMTE</name>
<dbReference type="EMBL" id="L32589">
    <property type="protein sequence ID" value="AAA82085.1"/>
    <property type="molecule type" value="Genomic_DNA"/>
</dbReference>
<evidence type="ECO:0000259" key="4">
    <source>
        <dbReference type="PROSITE" id="PS50263"/>
    </source>
</evidence>
<dbReference type="BRENDA" id="3.5.5.7">
    <property type="organism ID" value="1590"/>
</dbReference>
<sequence>MKNYPTVKVAAVQAAPVFMNLEATVDKTCKLIAEAASMGAKVIGFPEAFIPGYPYWIWTSNMDFTGMMWAVLFKNAIEIPSKEVQQISDAAKKNGVYVCVSVSEKDNASLYLTQLWFDPNGNLIGKHRKFKPTSSERAVWGDGDGSMAPVFKTEYGNLGGLQCWEHALPLNIAAMGSLNEQVHVASWPAFVPKGAVSSRVSSSVCASTNAMHQIISQFYAISNQVYVIMSTNLVGQDMIDMIGKDEFSKNFLPLGSGNTAIISNTGEILASIPQDAEGIAVAEIDLNQIIYGKWLLDPAGHYSTPGFLSLTFDQSEHVPVKKIGEQTNHFISYEDLHEDKMDMLTIPPRRVATA</sequence>
<dbReference type="EC" id="3.5.5.1" evidence="5"/>
<dbReference type="Pfam" id="PF00795">
    <property type="entry name" value="CN_hydrolase"/>
    <property type="match status" value="1"/>
</dbReference>
<dbReference type="PANTHER" id="PTHR46044">
    <property type="entry name" value="NITRILASE"/>
    <property type="match status" value="1"/>
</dbReference>
<dbReference type="InterPro" id="IPR044149">
    <property type="entry name" value="Nitrilases_CHs"/>
</dbReference>
<dbReference type="GO" id="GO:0000257">
    <property type="term" value="F:nitrilase activity"/>
    <property type="evidence" value="ECO:0007669"/>
    <property type="project" value="UniProtKB-EC"/>
</dbReference>
<dbReference type="PROSITE" id="PS50263">
    <property type="entry name" value="CN_HYDROLASE"/>
    <property type="match status" value="1"/>
</dbReference>
<feature type="domain" description="CN hydrolase" evidence="4">
    <location>
        <begin position="7"/>
        <end position="286"/>
    </location>
</feature>
<reference evidence="5" key="1">
    <citation type="journal article" date="1995" name="Gene">
        <title>Aliphatic nitrilase from a soil-isolated Comamonas testosteroni sp.: gene cloning and overexpression, purification and primary structure.</title>
        <authorList>
            <person name="Levy-Schil S."/>
            <person name="Soubrier F."/>
            <person name="Crutz-Le Coq A.M."/>
            <person name="Faucher D."/>
            <person name="Crouzet J."/>
            <person name="Petre D."/>
        </authorList>
    </citation>
    <scope>NUCLEOTIDE SEQUENCE</scope>
</reference>
<dbReference type="SMR" id="Q59329"/>
<feature type="active site" description="Proton acceptor" evidence="3">
    <location>
        <position position="47"/>
    </location>
</feature>
<organism evidence="5">
    <name type="scientific">Comamonas testosteroni</name>
    <name type="common">Pseudomonas testosteroni</name>
    <dbReference type="NCBI Taxonomy" id="285"/>
    <lineage>
        <taxon>Bacteria</taxon>
        <taxon>Pseudomonadati</taxon>
        <taxon>Pseudomonadota</taxon>
        <taxon>Betaproteobacteria</taxon>
        <taxon>Burkholderiales</taxon>
        <taxon>Comamonadaceae</taxon>
        <taxon>Comamonas</taxon>
    </lineage>
</organism>